<gene>
    <name evidence="13" type="ORF">RM51_18460</name>
</gene>
<feature type="domain" description="Histidine kinase" evidence="12">
    <location>
        <begin position="471"/>
        <end position="663"/>
    </location>
</feature>
<dbReference type="InterPro" id="IPR011712">
    <property type="entry name" value="Sig_transdc_His_kin_sub3_dim/P"/>
</dbReference>
<feature type="signal peptide" evidence="11">
    <location>
        <begin position="1"/>
        <end position="18"/>
    </location>
</feature>
<evidence type="ECO:0000256" key="11">
    <source>
        <dbReference type="SAM" id="SignalP"/>
    </source>
</evidence>
<evidence type="ECO:0000256" key="9">
    <source>
        <dbReference type="SAM" id="Coils"/>
    </source>
</evidence>
<dbReference type="PANTHER" id="PTHR24421:SF10">
    <property type="entry name" value="NITRATE_NITRITE SENSOR PROTEIN NARQ"/>
    <property type="match status" value="1"/>
</dbReference>
<evidence type="ECO:0000256" key="7">
    <source>
        <dbReference type="ARBA" id="ARBA00022840"/>
    </source>
</evidence>
<dbReference type="CDD" id="cd16917">
    <property type="entry name" value="HATPase_UhpB-NarQ-NarX-like"/>
    <property type="match status" value="1"/>
</dbReference>
<dbReference type="InterPro" id="IPR005467">
    <property type="entry name" value="His_kinase_dom"/>
</dbReference>
<dbReference type="InterPro" id="IPR050482">
    <property type="entry name" value="Sensor_HK_TwoCompSys"/>
</dbReference>
<feature type="transmembrane region" description="Helical" evidence="10">
    <location>
        <begin position="406"/>
        <end position="428"/>
    </location>
</feature>
<dbReference type="Pfam" id="PF07730">
    <property type="entry name" value="HisKA_3"/>
    <property type="match status" value="1"/>
</dbReference>
<dbReference type="Gene3D" id="1.20.5.1930">
    <property type="match status" value="1"/>
</dbReference>
<evidence type="ECO:0000259" key="12">
    <source>
        <dbReference type="PROSITE" id="PS50109"/>
    </source>
</evidence>
<dbReference type="GO" id="GO:0046983">
    <property type="term" value="F:protein dimerization activity"/>
    <property type="evidence" value="ECO:0007669"/>
    <property type="project" value="InterPro"/>
</dbReference>
<comment type="catalytic activity">
    <reaction evidence="1">
        <text>ATP + protein L-histidine = ADP + protein N-phospho-L-histidine.</text>
        <dbReference type="EC" id="2.7.13.3"/>
    </reaction>
</comment>
<keyword evidence="5" id="KW-0547">Nucleotide-binding</keyword>
<evidence type="ECO:0000256" key="3">
    <source>
        <dbReference type="ARBA" id="ARBA00022553"/>
    </source>
</evidence>
<dbReference type="RefSeq" id="WP_039373041.1">
    <property type="nucleotide sequence ID" value="NZ_JWTA01000021.1"/>
</dbReference>
<protein>
    <recommendedName>
        <fullName evidence="2">histidine kinase</fullName>
        <ecNumber evidence="2">2.7.13.3</ecNumber>
    </recommendedName>
</protein>
<organism evidence="13 14">
    <name type="scientific">Chryseobacterium taiwanense</name>
    <dbReference type="NCBI Taxonomy" id="363331"/>
    <lineage>
        <taxon>Bacteria</taxon>
        <taxon>Pseudomonadati</taxon>
        <taxon>Bacteroidota</taxon>
        <taxon>Flavobacteriia</taxon>
        <taxon>Flavobacteriales</taxon>
        <taxon>Weeksellaceae</taxon>
        <taxon>Chryseobacterium group</taxon>
        <taxon>Chryseobacterium</taxon>
    </lineage>
</organism>
<accession>A0A0B4D3R4</accession>
<dbReference type="Gene3D" id="1.25.40.10">
    <property type="entry name" value="Tetratricopeptide repeat domain"/>
    <property type="match status" value="1"/>
</dbReference>
<evidence type="ECO:0000256" key="10">
    <source>
        <dbReference type="SAM" id="Phobius"/>
    </source>
</evidence>
<keyword evidence="6" id="KW-0418">Kinase</keyword>
<dbReference type="Pfam" id="PF02518">
    <property type="entry name" value="HATPase_c"/>
    <property type="match status" value="1"/>
</dbReference>
<dbReference type="PROSITE" id="PS50109">
    <property type="entry name" value="HIS_KIN"/>
    <property type="match status" value="1"/>
</dbReference>
<sequence>MNRLLIFLSILISFTLQAQQIIPLNEKPYIDSLKNVVSAKGNTQSITESAFLLSNYFRNTDSSLSKKYLEQAKKLTKNKPYLLAKYYYFEGQYNLDHDKEKAALSYQRSIKELSKFKTEESAFLQALAWYNYGVTQKNKEGYPFLLKTILEKSIPLVEKYENNKSLGFLYTQLAIILTYNAEFEKAGNYNKKALAILEKSYPYSAELFYTYLNSASNFCYQAKGDEAKKFLDKAEKLIQPYPESSANAFYYYGKTLYLITKQRNEEALPVIQKGIFYSTKFSQNLLAQMFYFNKYDILKKLKRYDEAKKTLEDILAEQSLASDLNNKKTIYKQLSLLNQEMGNPKEALLWEQKYSKLNDSLNTESVKLEINKIETKFNTAQKEKKIANLNAEKKQRELEVNKKNSYLMGLSLALLLLIIFFIFFFIIYRKNKKISEQKEINLQQKITDIKQKEELSLTKAILEGEERERERIARDLHDGLGGMLAGVKINFSTWSSNHLNPEKDKEFYRILSQLDNSVGELRHVARNLMPESLLNFGLETALNDLCDFYIRKDLDIDFQPINIEKKLPLNIQLNIYRIVQELLANAVKHSGASNILLQCSQSEDNFFITIEDNGKGFAKNSAEKTKSLGLRNLKNRVDYLKGKMEISSDNEGTTINIELNTHAD</sequence>
<dbReference type="InterPro" id="IPR003594">
    <property type="entry name" value="HATPase_dom"/>
</dbReference>
<evidence type="ECO:0000256" key="4">
    <source>
        <dbReference type="ARBA" id="ARBA00022679"/>
    </source>
</evidence>
<keyword evidence="10" id="KW-0472">Membrane</keyword>
<evidence type="ECO:0000256" key="8">
    <source>
        <dbReference type="ARBA" id="ARBA00023012"/>
    </source>
</evidence>
<proteinExistence type="predicted"/>
<keyword evidence="8" id="KW-0902">Two-component regulatory system</keyword>
<evidence type="ECO:0000256" key="5">
    <source>
        <dbReference type="ARBA" id="ARBA00022741"/>
    </source>
</evidence>
<keyword evidence="3" id="KW-0597">Phosphoprotein</keyword>
<evidence type="ECO:0000313" key="13">
    <source>
        <dbReference type="EMBL" id="KIC61286.1"/>
    </source>
</evidence>
<feature type="chain" id="PRO_5002085152" description="histidine kinase" evidence="11">
    <location>
        <begin position="19"/>
        <end position="664"/>
    </location>
</feature>
<dbReference type="SUPFAM" id="SSF48452">
    <property type="entry name" value="TPR-like"/>
    <property type="match status" value="1"/>
</dbReference>
<keyword evidence="9" id="KW-0175">Coiled coil</keyword>
<dbReference type="EMBL" id="JWTA01000021">
    <property type="protein sequence ID" value="KIC61286.1"/>
    <property type="molecule type" value="Genomic_DNA"/>
</dbReference>
<feature type="coiled-coil region" evidence="9">
    <location>
        <begin position="370"/>
        <end position="399"/>
    </location>
</feature>
<evidence type="ECO:0000256" key="1">
    <source>
        <dbReference type="ARBA" id="ARBA00000085"/>
    </source>
</evidence>
<evidence type="ECO:0000313" key="14">
    <source>
        <dbReference type="Proteomes" id="UP000031167"/>
    </source>
</evidence>
<dbReference type="OrthoDB" id="9778366at2"/>
<dbReference type="Proteomes" id="UP000031167">
    <property type="component" value="Unassembled WGS sequence"/>
</dbReference>
<comment type="caution">
    <text evidence="13">The sequence shown here is derived from an EMBL/GenBank/DDBJ whole genome shotgun (WGS) entry which is preliminary data.</text>
</comment>
<dbReference type="GO" id="GO:0000155">
    <property type="term" value="F:phosphorelay sensor kinase activity"/>
    <property type="evidence" value="ECO:0007669"/>
    <property type="project" value="InterPro"/>
</dbReference>
<dbReference type="InterPro" id="IPR011990">
    <property type="entry name" value="TPR-like_helical_dom_sf"/>
</dbReference>
<dbReference type="EC" id="2.7.13.3" evidence="2"/>
<evidence type="ECO:0000256" key="2">
    <source>
        <dbReference type="ARBA" id="ARBA00012438"/>
    </source>
</evidence>
<dbReference type="Gene3D" id="3.30.565.10">
    <property type="entry name" value="Histidine kinase-like ATPase, C-terminal domain"/>
    <property type="match status" value="1"/>
</dbReference>
<keyword evidence="14" id="KW-1185">Reference proteome</keyword>
<dbReference type="SMART" id="SM00387">
    <property type="entry name" value="HATPase_c"/>
    <property type="match status" value="1"/>
</dbReference>
<keyword evidence="10" id="KW-1133">Transmembrane helix</keyword>
<keyword evidence="11" id="KW-0732">Signal</keyword>
<dbReference type="SUPFAM" id="SSF55874">
    <property type="entry name" value="ATPase domain of HSP90 chaperone/DNA topoisomerase II/histidine kinase"/>
    <property type="match status" value="1"/>
</dbReference>
<dbReference type="STRING" id="363331.RM51_18460"/>
<dbReference type="InterPro" id="IPR036890">
    <property type="entry name" value="HATPase_C_sf"/>
</dbReference>
<name>A0A0B4D3R4_9FLAO</name>
<dbReference type="AlphaFoldDB" id="A0A0B4D3R4"/>
<keyword evidence="4" id="KW-0808">Transferase</keyword>
<keyword evidence="10" id="KW-0812">Transmembrane</keyword>
<dbReference type="PANTHER" id="PTHR24421">
    <property type="entry name" value="NITRATE/NITRITE SENSOR PROTEIN NARX-RELATED"/>
    <property type="match status" value="1"/>
</dbReference>
<dbReference type="GO" id="GO:0016020">
    <property type="term" value="C:membrane"/>
    <property type="evidence" value="ECO:0007669"/>
    <property type="project" value="InterPro"/>
</dbReference>
<dbReference type="GO" id="GO:0005524">
    <property type="term" value="F:ATP binding"/>
    <property type="evidence" value="ECO:0007669"/>
    <property type="project" value="UniProtKB-KW"/>
</dbReference>
<reference evidence="13 14" key="1">
    <citation type="submission" date="2014-12" db="EMBL/GenBank/DDBJ databases">
        <title>Genome sequencing of Chryseobacterium taiwanense TPW19.</title>
        <authorList>
            <person name="Tan P.W."/>
            <person name="Chan K.-G."/>
        </authorList>
    </citation>
    <scope>NUCLEOTIDE SEQUENCE [LARGE SCALE GENOMIC DNA]</scope>
    <source>
        <strain evidence="13 14">TPW19</strain>
    </source>
</reference>
<evidence type="ECO:0000256" key="6">
    <source>
        <dbReference type="ARBA" id="ARBA00022777"/>
    </source>
</evidence>
<keyword evidence="7" id="KW-0067">ATP-binding</keyword>